<comment type="caution">
    <text evidence="1">The sequence shown here is derived from an EMBL/GenBank/DDBJ whole genome shotgun (WGS) entry which is preliminary data.</text>
</comment>
<evidence type="ECO:0000313" key="2">
    <source>
        <dbReference type="Proteomes" id="UP000036367"/>
    </source>
</evidence>
<evidence type="ECO:0000313" key="1">
    <source>
        <dbReference type="EMBL" id="KLU01384.1"/>
    </source>
</evidence>
<sequence length="45" mass="4993">MSVGGAIAYRRLPSDIPPGMKKGRSRMGNCIRYQNANSKHFAAQR</sequence>
<dbReference type="STRING" id="595434.RISK_006540"/>
<name>A0A0J1E7F3_RHOIS</name>
<dbReference type="Proteomes" id="UP000036367">
    <property type="component" value="Unassembled WGS sequence"/>
</dbReference>
<organism evidence="1 2">
    <name type="scientific">Rhodopirellula islandica</name>
    <dbReference type="NCBI Taxonomy" id="595434"/>
    <lineage>
        <taxon>Bacteria</taxon>
        <taxon>Pseudomonadati</taxon>
        <taxon>Planctomycetota</taxon>
        <taxon>Planctomycetia</taxon>
        <taxon>Pirellulales</taxon>
        <taxon>Pirellulaceae</taxon>
        <taxon>Rhodopirellula</taxon>
    </lineage>
</organism>
<keyword evidence="2" id="KW-1185">Reference proteome</keyword>
<reference evidence="1" key="1">
    <citation type="submission" date="2015-05" db="EMBL/GenBank/DDBJ databases">
        <title>Permanent draft genome of Rhodopirellula islandicus K833.</title>
        <authorList>
            <person name="Kizina J."/>
            <person name="Richter M."/>
            <person name="Glockner F.O."/>
            <person name="Harder J."/>
        </authorList>
    </citation>
    <scope>NUCLEOTIDE SEQUENCE [LARGE SCALE GENOMIC DNA]</scope>
    <source>
        <strain evidence="1">K833</strain>
    </source>
</reference>
<protein>
    <submittedName>
        <fullName evidence="1">Uncharacterized protein</fullName>
    </submittedName>
</protein>
<dbReference type="PATRIC" id="fig|595434.4.peg.6221"/>
<accession>A0A0J1E7F3</accession>
<proteinExistence type="predicted"/>
<dbReference type="AntiFam" id="ANF00003">
    <property type="entry name" value="Shadow ORF"/>
</dbReference>
<gene>
    <name evidence="1" type="ORF">RISK_006540</name>
</gene>
<dbReference type="AlphaFoldDB" id="A0A0J1E7F3"/>
<dbReference type="EMBL" id="LECT01000054">
    <property type="protein sequence ID" value="KLU01384.1"/>
    <property type="molecule type" value="Genomic_DNA"/>
</dbReference>